<dbReference type="SMART" id="SM00827">
    <property type="entry name" value="PKS_AT"/>
    <property type="match status" value="2"/>
</dbReference>
<dbReference type="InterPro" id="IPR014030">
    <property type="entry name" value="Ketoacyl_synth_N"/>
</dbReference>
<feature type="active site" description="Proton donor; for dehydratase activity" evidence="9">
    <location>
        <position position="2843"/>
    </location>
</feature>
<protein>
    <submittedName>
        <fullName evidence="13">SDR family NAD(P)-dependent oxidoreductase</fullName>
    </submittedName>
</protein>
<evidence type="ECO:0000256" key="5">
    <source>
        <dbReference type="ARBA" id="ARBA00022679"/>
    </source>
</evidence>
<dbReference type="InterPro" id="IPR032821">
    <property type="entry name" value="PKS_assoc"/>
</dbReference>
<dbReference type="SMART" id="SM00822">
    <property type="entry name" value="PKS_KR"/>
    <property type="match status" value="2"/>
</dbReference>
<evidence type="ECO:0000313" key="13">
    <source>
        <dbReference type="EMBL" id="MBL1097955.1"/>
    </source>
</evidence>
<dbReference type="InterPro" id="IPR042104">
    <property type="entry name" value="PKS_dehydratase_sf"/>
</dbReference>
<evidence type="ECO:0000313" key="14">
    <source>
        <dbReference type="Proteomes" id="UP000634229"/>
    </source>
</evidence>
<dbReference type="Pfam" id="PF02801">
    <property type="entry name" value="Ketoacyl-synt_C"/>
    <property type="match status" value="2"/>
</dbReference>
<keyword evidence="3" id="KW-0596">Phosphopantetheine</keyword>
<dbReference type="InterPro" id="IPR049552">
    <property type="entry name" value="PKS_DH_N"/>
</dbReference>
<dbReference type="InterPro" id="IPR001031">
    <property type="entry name" value="Thioesterase"/>
</dbReference>
<dbReference type="Gene3D" id="3.40.366.10">
    <property type="entry name" value="Malonyl-Coenzyme A Acyl Carrier Protein, domain 2"/>
    <property type="match status" value="2"/>
</dbReference>
<dbReference type="InterPro" id="IPR006162">
    <property type="entry name" value="Ppantetheine_attach_site"/>
</dbReference>
<dbReference type="InterPro" id="IPR057326">
    <property type="entry name" value="KR_dom"/>
</dbReference>
<feature type="domain" description="Carrier" evidence="10">
    <location>
        <begin position="1666"/>
        <end position="1741"/>
    </location>
</feature>
<dbReference type="PROSITE" id="PS00606">
    <property type="entry name" value="KS3_1"/>
    <property type="match status" value="2"/>
</dbReference>
<dbReference type="SMART" id="SM00823">
    <property type="entry name" value="PKS_PP"/>
    <property type="match status" value="2"/>
</dbReference>
<feature type="region of interest" description="N-terminal hotdog fold" evidence="9">
    <location>
        <begin position="2645"/>
        <end position="2770"/>
    </location>
</feature>
<dbReference type="SMART" id="SM00824">
    <property type="entry name" value="PKS_TE"/>
    <property type="match status" value="1"/>
</dbReference>
<dbReference type="InterPro" id="IPR014043">
    <property type="entry name" value="Acyl_transferase_dom"/>
</dbReference>
<dbReference type="Pfam" id="PF22953">
    <property type="entry name" value="SpnB_Rossmann"/>
    <property type="match status" value="2"/>
</dbReference>
<dbReference type="Pfam" id="PF00698">
    <property type="entry name" value="Acyl_transf_1"/>
    <property type="match status" value="2"/>
</dbReference>
<dbReference type="Pfam" id="PF16197">
    <property type="entry name" value="KAsynt_C_assoc"/>
    <property type="match status" value="2"/>
</dbReference>
<dbReference type="Proteomes" id="UP000634229">
    <property type="component" value="Unassembled WGS sequence"/>
</dbReference>
<comment type="caution">
    <text evidence="13">The sequence shown here is derived from an EMBL/GenBank/DDBJ whole genome shotgun (WGS) entry which is preliminary data.</text>
</comment>
<dbReference type="PROSITE" id="PS52019">
    <property type="entry name" value="PKS_MFAS_DH"/>
    <property type="match status" value="2"/>
</dbReference>
<dbReference type="Pfam" id="PF08659">
    <property type="entry name" value="KR"/>
    <property type="match status" value="2"/>
</dbReference>
<keyword evidence="5" id="KW-0808">Transferase</keyword>
<feature type="domain" description="Carrier" evidence="10">
    <location>
        <begin position="3397"/>
        <end position="3474"/>
    </location>
</feature>
<sequence length="3767" mass="393013">MDNEDKLRYFLKRVTADLRETRRRLREVEEGEQEPIAIVGMSCRYPGGVRSPEGLWELVANGRDGVTAFPTDRGWGDVELSDPEDPDRVFRTEGGFLHDAAEFDPGVFGISPREALAMDPQQRLLLETSWEAFERAGIDASSLRGSRTGVFAGVMYHDYTSRLRSVPEGLDGFLGTGSFGSVASGRVSYTFALEGPAVTVDTACSSSLVTLHLAAQALRSGECALALAGGVTVMATPHTFIGFSKQRGLATDGRCKSFSESADGTGWGEGAGMLLLERLSDARRNGHPVLAVVRGSAVNQDGASNGLTAPNGPSQQRVIRQALDSAGLTAAQVDVVEAHGTGTTLGDPIEAQALLATYGQDRGGEPLWLGSVKSNIGHTQAAAGVAGVIKMVMALRHGVLPPTLHVGERSRHVDWSAGAVELLTEARPWPETGQPRRTAVSSFGISGTNAHVVLEQAPAEAANDVEDADDEQGEPVSPVLADAVPWVLSGNDPAALRERAAALLSHLDGGDASAVDVGYSLAASRTALEHRAAVVGADRAELLRGLEALAAGGEAPNLVRGMVGSRGKLAFLFSGQGSQRVGMGRALYREFPVFAQALDEVCAGLDPHLDRPLRDVLFAEPGTEAADLLDLTTYTQPALFAIEVALFRLVTAWGLAPQFLAGHSIGELAAAHVSGVFSLADACTLVAARGRLMGALPEGGAMLSLRADEDTVRRLVAEHGGAVDVAAVNGPESTVIAGDADAVAAIDSAWRERGGKTRYLRVSHAFHSPHVDAVLEDFRAVARSVAYGTPVIPIVSTLTGAVLTPERARDPEHWVRHAREAVRFLDGVRCLRERGVTNFLELGPDAVLTAMGRDCVDEGTLLVAGARANRPEGATLTSAVMALHVRGVALDWQAVFAGRGARRIDLPTYPFQRTRFWLDAGAQVWDVASVGLRPADHPLLGAAVTLADEEGALLTGRLSLATHPWLADHTVGGVVLVPGTALVELAIRAGDQVGLDQVEELTLAAPLVLPEDGAVRLQVSVGAPDESGRRALSAYARPDDAPDDQPWTRHAVGTLAAGAEVPAADGEVWPPAGAERIDTEGRYDDLAASGLGYGPAFRGLRAAWRRGDEVFVEVELPDRDTAGSFGLHPALLDSALHAIGLGGFVADAERLHLPYSWRGVRLHSGGASALRGRLSPAGASGVAIALTDGTGAPVASVEALSLRPLTADGLGGDRLDSLFRVDWARVRPAAPTPARWAVLGDGLGQADTSEPVRAYADLAALGEDEVPDLVFAPVPAAAGTAEAAYWALALARTWLADDRFGAARLVFVTTGAVAAGPDEDVPDLANAPVWGLVRAAQAEHPGRFVLVDVDRAAAAIHALPGAVATGEPQLALRSGELLAPRLVRARPAESEGPGFGDGPVLVTGASGMLGGLVARHLVVRHGVRRLVLASRRGHVGALHDELTELGAEVTTVACDVADRDAVAALLAEHPVTAVVHVAGVLDDGVIGSLTPERIDTVFRPKVDAARHLHELTRELDLSAFVLFSSAAGTFGNPGQGNYSAANAFLDALAQHRHTQGLPATSLAWGLWADTSGMTGELAETDRGRLGRAGVAALSAEEGLRLFDAAIALPSAVAVPIRLDLAPLRARPEAVPALLRALVRTARPEAAKDDGSLAARISALPEDERLPVLLDLVRTSVAAVLGHASAAEVEPERAFGELGFDSLTAVELRNRLDAATGLRLPATLVFDYPTPLALAGHLHSALLGGDEARTATARTTIAEDEPIAIVGMSCRYPGGVRSPEELWELVANGRDAISDFPDDRGWDVESLYSPDPEDTGTSSVRSGGFLYDAAEFDPVFFGMSPREALAVDPQQRLLLETSWEALERAGMDPKSLRGSATGVFAGVMYNDYASRLRRAPEGFEGQLGIGSSASVASGRVSYVFGLEGPAMTVDTACSSSLVAMHLAAQALRSGECSLALAGGVTVMSSPATFVEFSRQRGLAPDGRCKAFSDSADGTGWGEGVGMLVLERLSDAQRNGHRVLAVVRGSAVNQDGASNGLTAPNGPSQQRVIRQALANAGLAPSDVDAVEAHGTGTTLGDPIEAQALLATYGQDRTGEPLWLGALKSNVGHTQAAAGVGGVIKMVMAMRHGVLPCTLHVDEPSSHVDWSAGAVDVLTEARPWPEVGRPRRAGVSSFGVSGTNAHVVLEQAADEAPVVPSSVSGPAPLVLSARSEGALRAHAAQLAGAGAAEGLVPVEVADALLSRSVFEHRAVVVAGGTEALAAVARGAESARVAVGVARPAGKVAFVFPGQGSQWLGMGAALAESSPVFRASLDACADALAPYVDWSLEDVLGDGAALERVDVVQPALFAVMVSLAALWRSYGVEPDAVVGHSQGEIAAAHVAGALSLDDAAKIVALRSRALSELSGQGGMVSLAATVDDASERIARWGGRISVAAVNGPGSVVVAGDADALDELVESCAADDVRARRIPVDYASHSPHVELIQEALASALAGVEAKAAQVPMVSTVTGEWLTGTEVGADYWYRNLRETVRFEDATRGLLDRGVGVFIECSPHPVLAFGVRETLDATGGDAVVVDTLRRDDGDLDRFLLSAAEGYVAGLPFDWRAVVPAGRRVDLPTYPFQRKRYWLDAPRDLSFDEAAGGLGLAGADHPLLGAAVDLADEQGLVCTGRLGTDTHPWLADHAVAQMTLLPGTAFAELALAAGGRLGLDEVEELTLAAPLVLPERGGVRLRVTVGGDDGSGRRTLSVDSCPDAPVADPEWTRHATGFLTTGAPTHPAAITQWPPAGAEPVHIDGLYDGLEEAGFGYGPAFQGLRAAWRGEGAVYAEIELDEAQHRDAASFGLHPALLDAALHACMLGGLVEDAGRPRLPFSWSGVRWHATGATTARVRLTPAGPDAVTLELADAQGHPLATVASLVLRPIAADQWGARHRESLFRLEWVAAPTRAATPAPARGCAVVGPDDLKAGAGLAASGIAVEEHRDLAALAEAGVPELVVVPCAEDDSEPVSAARTAALRALRLAQEWLADDRFLDSRLVFVTRGAVATGPGEDVPDIANATVWGLIRSAQSENPDRFALVDVDAQDASWAVLPAVLTGSEPQLAVRAGDPLVPRIARSGPSTTESPIAFTPDGTVLVTGATGMIGGLVTRHLVTDHGVRHLVLASRSGAAAPGADDLRAELADLGAHVTLAACDVTDPAALADLLASVASDHPLTGVVHSAGVLDDGVIGSLTPERIGRVFRPKVDAAWHLHELTRDLDLSAFVLFSSVSGILGGPGQGNYAAANAFLDALAHHRTSAGLPATSLAWGLWETASAMTGGMVETDVERMSRTGVAGLTEEQGLALFDLGCAAGDAVVVPMRLDAGALRGEPDEVPALLRGLVRPRATRAADAGEERLAQRLAGLTEEEQERELLRLVRDQTAAVLGFSPDELDVSGALTQLGLDSLTALQLRNRLAGATGLRLPTTVVFDQPTGPALAGYLRRELAAGTGDASVAPAALPVEDTLTGLYRQACELGLYEEGWQMVNAAALLRPVFGAPEEVAALPPITLATGSGTPLLCFPPTMAPSGPHYFGRFAPVFAGERDVTVLPNPGFAAGEALPATREAVVRFQAEAVRRQAGDQPFVLLGYSSGGWMANAVAALLERQGRAPAAVVLVDTYTATTSFEGRLEAALRKRASTSEAFELLTGAQLTGQGGYLRVFGDWEPEPIEAPTLYVHATFPPGESAALETEDAWQPEWPHPHEDADVPGDHFTILEDHSESTALAVRAWLSDSRGDNPL</sequence>
<dbReference type="Pfam" id="PF08990">
    <property type="entry name" value="Docking"/>
    <property type="match status" value="1"/>
</dbReference>
<dbReference type="InterPro" id="IPR013968">
    <property type="entry name" value="PKS_KR"/>
</dbReference>
<dbReference type="Gene3D" id="3.40.47.10">
    <property type="match status" value="2"/>
</dbReference>
<dbReference type="SUPFAM" id="SSF51735">
    <property type="entry name" value="NAD(P)-binding Rossmann-fold domains"/>
    <property type="match status" value="4"/>
</dbReference>
<dbReference type="Pfam" id="PF00550">
    <property type="entry name" value="PP-binding"/>
    <property type="match status" value="2"/>
</dbReference>
<feature type="domain" description="PKS/mFAS DH" evidence="12">
    <location>
        <begin position="937"/>
        <end position="1211"/>
    </location>
</feature>
<dbReference type="CDD" id="cd00833">
    <property type="entry name" value="PKS"/>
    <property type="match status" value="2"/>
</dbReference>
<evidence type="ECO:0000256" key="6">
    <source>
        <dbReference type="ARBA" id="ARBA00023194"/>
    </source>
</evidence>
<evidence type="ECO:0000256" key="8">
    <source>
        <dbReference type="ARBA" id="ARBA00023315"/>
    </source>
</evidence>
<dbReference type="InterPro" id="IPR020802">
    <property type="entry name" value="TesA-like"/>
</dbReference>
<dbReference type="InterPro" id="IPR020807">
    <property type="entry name" value="PKS_DH"/>
</dbReference>
<dbReference type="SUPFAM" id="SSF53474">
    <property type="entry name" value="alpha/beta-Hydrolases"/>
    <property type="match status" value="1"/>
</dbReference>
<evidence type="ECO:0000259" key="12">
    <source>
        <dbReference type="PROSITE" id="PS52019"/>
    </source>
</evidence>
<feature type="domain" description="PKS/mFAS DH" evidence="12">
    <location>
        <begin position="2645"/>
        <end position="2921"/>
    </location>
</feature>
<dbReference type="Pfam" id="PF14765">
    <property type="entry name" value="PS-DH"/>
    <property type="match status" value="2"/>
</dbReference>
<proteinExistence type="predicted"/>
<keyword evidence="4" id="KW-0597">Phosphoprotein</keyword>
<dbReference type="InterPro" id="IPR009081">
    <property type="entry name" value="PP-bd_ACP"/>
</dbReference>
<feature type="active site" description="Proton acceptor; for dehydratase activity" evidence="9">
    <location>
        <position position="2677"/>
    </location>
</feature>
<feature type="domain" description="Ketosynthase family 3 (KS3)" evidence="11">
    <location>
        <begin position="1759"/>
        <end position="2184"/>
    </location>
</feature>
<comment type="cofactor">
    <cofactor evidence="1">
        <name>pantetheine 4'-phosphate</name>
        <dbReference type="ChEBI" id="CHEBI:47942"/>
    </cofactor>
</comment>
<dbReference type="Pfam" id="PF00975">
    <property type="entry name" value="Thioesterase"/>
    <property type="match status" value="1"/>
</dbReference>
<dbReference type="Pfam" id="PF00109">
    <property type="entry name" value="ketoacyl-synt"/>
    <property type="match status" value="2"/>
</dbReference>
<dbReference type="SUPFAM" id="SSF55048">
    <property type="entry name" value="Probable ACP-binding domain of malonyl-CoA ACP transacylase"/>
    <property type="match status" value="2"/>
</dbReference>
<keyword evidence="14" id="KW-1185">Reference proteome</keyword>
<dbReference type="InterPro" id="IPR055123">
    <property type="entry name" value="SpnB-like_Rossmann"/>
</dbReference>
<dbReference type="RefSeq" id="WP_201875361.1">
    <property type="nucleotide sequence ID" value="NZ_JAERRF010000007.1"/>
</dbReference>
<dbReference type="InterPro" id="IPR016039">
    <property type="entry name" value="Thiolase-like"/>
</dbReference>
<dbReference type="PROSITE" id="PS52004">
    <property type="entry name" value="KS3_2"/>
    <property type="match status" value="2"/>
</dbReference>
<dbReference type="SUPFAM" id="SSF101173">
    <property type="entry name" value="Docking domain B of the erythromycin polyketide synthase (DEBS)"/>
    <property type="match status" value="1"/>
</dbReference>
<gene>
    <name evidence="13" type="ORF">JK363_14985</name>
</gene>
<dbReference type="InterPro" id="IPR049551">
    <property type="entry name" value="PKS_DH_C"/>
</dbReference>
<evidence type="ECO:0000259" key="10">
    <source>
        <dbReference type="PROSITE" id="PS50075"/>
    </source>
</evidence>
<reference evidence="13 14" key="1">
    <citation type="submission" date="2021-01" db="EMBL/GenBank/DDBJ databases">
        <title>WGS of actinomycetes isolated from Thailand.</title>
        <authorList>
            <person name="Thawai C."/>
        </authorList>
    </citation>
    <scope>NUCLEOTIDE SEQUENCE [LARGE SCALE GENOMIC DNA]</scope>
    <source>
        <strain evidence="13 14">CA1R205</strain>
    </source>
</reference>
<accession>A0ABS1NCZ4</accession>
<dbReference type="Gene3D" id="3.40.50.720">
    <property type="entry name" value="NAD(P)-binding Rossmann-like Domain"/>
    <property type="match status" value="2"/>
</dbReference>
<evidence type="ECO:0000256" key="3">
    <source>
        <dbReference type="ARBA" id="ARBA00022450"/>
    </source>
</evidence>
<dbReference type="InterPro" id="IPR015083">
    <property type="entry name" value="NorB/c/GfsB-D-like_docking"/>
</dbReference>
<dbReference type="InterPro" id="IPR050091">
    <property type="entry name" value="PKS_NRPS_Biosynth_Enz"/>
</dbReference>
<feature type="region of interest" description="C-terminal hotdog fold" evidence="9">
    <location>
        <begin position="1074"/>
        <end position="1211"/>
    </location>
</feature>
<dbReference type="InterPro" id="IPR016036">
    <property type="entry name" value="Malonyl_transacylase_ACP-bd"/>
</dbReference>
<dbReference type="PROSITE" id="PS50075">
    <property type="entry name" value="CARRIER"/>
    <property type="match status" value="2"/>
</dbReference>
<evidence type="ECO:0000256" key="1">
    <source>
        <dbReference type="ARBA" id="ARBA00001957"/>
    </source>
</evidence>
<feature type="domain" description="Ketosynthase family 3 (KS3)" evidence="11">
    <location>
        <begin position="33"/>
        <end position="456"/>
    </location>
</feature>
<dbReference type="InterPro" id="IPR001227">
    <property type="entry name" value="Ac_transferase_dom_sf"/>
</dbReference>
<dbReference type="SMART" id="SM00826">
    <property type="entry name" value="PKS_DH"/>
    <property type="match status" value="2"/>
</dbReference>
<evidence type="ECO:0000256" key="4">
    <source>
        <dbReference type="ARBA" id="ARBA00022553"/>
    </source>
</evidence>
<keyword evidence="7" id="KW-0511">Multifunctional enzyme</keyword>
<name>A0ABS1NCZ4_9ACTN</name>
<dbReference type="InterPro" id="IPR036299">
    <property type="entry name" value="Polyketide_synth_docking_sf"/>
</dbReference>
<dbReference type="InterPro" id="IPR016035">
    <property type="entry name" value="Acyl_Trfase/lysoPLipase"/>
</dbReference>
<feature type="region of interest" description="C-terminal hotdog fold" evidence="9">
    <location>
        <begin position="2782"/>
        <end position="2921"/>
    </location>
</feature>
<dbReference type="InterPro" id="IPR036736">
    <property type="entry name" value="ACP-like_sf"/>
</dbReference>
<dbReference type="SMART" id="SM01294">
    <property type="entry name" value="PKS_PP_betabranch"/>
    <property type="match status" value="1"/>
</dbReference>
<dbReference type="Gene3D" id="3.40.50.1820">
    <property type="entry name" value="alpha/beta hydrolase"/>
    <property type="match status" value="1"/>
</dbReference>
<feature type="active site" description="Proton acceptor; for dehydratase activity" evidence="9">
    <location>
        <position position="969"/>
    </location>
</feature>
<dbReference type="InterPro" id="IPR014031">
    <property type="entry name" value="Ketoacyl_synth_C"/>
</dbReference>
<evidence type="ECO:0000256" key="7">
    <source>
        <dbReference type="ARBA" id="ARBA00023268"/>
    </source>
</evidence>
<dbReference type="InterPro" id="IPR029058">
    <property type="entry name" value="AB_hydrolase_fold"/>
</dbReference>
<evidence type="ECO:0000256" key="2">
    <source>
        <dbReference type="ARBA" id="ARBA00004792"/>
    </source>
</evidence>
<dbReference type="SMART" id="SM00825">
    <property type="entry name" value="PKS_KS"/>
    <property type="match status" value="2"/>
</dbReference>
<dbReference type="SUPFAM" id="SSF53901">
    <property type="entry name" value="Thiolase-like"/>
    <property type="match status" value="2"/>
</dbReference>
<dbReference type="InterPro" id="IPR049900">
    <property type="entry name" value="PKS_mFAS_DH"/>
</dbReference>
<feature type="region of interest" description="N-terminal hotdog fold" evidence="9">
    <location>
        <begin position="937"/>
        <end position="1062"/>
    </location>
</feature>
<keyword evidence="6" id="KW-0045">Antibiotic biosynthesis</keyword>
<dbReference type="CDD" id="cd08956">
    <property type="entry name" value="KR_3_FAS_SDR_x"/>
    <property type="match status" value="2"/>
</dbReference>
<dbReference type="Gene3D" id="3.10.129.110">
    <property type="entry name" value="Polyketide synthase dehydratase"/>
    <property type="match status" value="2"/>
</dbReference>
<dbReference type="Pfam" id="PF21089">
    <property type="entry name" value="PKS_DH_N"/>
    <property type="match status" value="2"/>
</dbReference>
<dbReference type="PANTHER" id="PTHR43775:SF51">
    <property type="entry name" value="INACTIVE PHENOLPHTHIOCEROL SYNTHESIS POLYKETIDE SYNTHASE TYPE I PKS1-RELATED"/>
    <property type="match status" value="1"/>
</dbReference>
<dbReference type="SUPFAM" id="SSF52151">
    <property type="entry name" value="FabD/lysophospholipase-like"/>
    <property type="match status" value="2"/>
</dbReference>
<dbReference type="EMBL" id="JAERRF010000007">
    <property type="protein sequence ID" value="MBL1097955.1"/>
    <property type="molecule type" value="Genomic_DNA"/>
</dbReference>
<evidence type="ECO:0000256" key="9">
    <source>
        <dbReference type="PROSITE-ProRule" id="PRU01363"/>
    </source>
</evidence>
<evidence type="ECO:0000259" key="11">
    <source>
        <dbReference type="PROSITE" id="PS52004"/>
    </source>
</evidence>
<dbReference type="InterPro" id="IPR036291">
    <property type="entry name" value="NAD(P)-bd_dom_sf"/>
</dbReference>
<dbReference type="InterPro" id="IPR020806">
    <property type="entry name" value="PKS_PP-bd"/>
</dbReference>
<dbReference type="InterPro" id="IPR020841">
    <property type="entry name" value="PKS_Beta-ketoAc_synthase_dom"/>
</dbReference>
<dbReference type="PROSITE" id="PS00012">
    <property type="entry name" value="PHOSPHOPANTETHEINE"/>
    <property type="match status" value="2"/>
</dbReference>
<dbReference type="SUPFAM" id="SSF47336">
    <property type="entry name" value="ACP-like"/>
    <property type="match status" value="2"/>
</dbReference>
<feature type="active site" description="Proton donor; for dehydratase activity" evidence="9">
    <location>
        <position position="1133"/>
    </location>
</feature>
<organism evidence="13 14">
    <name type="scientific">Streptomyces coffeae</name>
    <dbReference type="NCBI Taxonomy" id="621382"/>
    <lineage>
        <taxon>Bacteria</taxon>
        <taxon>Bacillati</taxon>
        <taxon>Actinomycetota</taxon>
        <taxon>Actinomycetes</taxon>
        <taxon>Kitasatosporales</taxon>
        <taxon>Streptomycetaceae</taxon>
        <taxon>Streptomyces</taxon>
    </lineage>
</organism>
<dbReference type="Gene3D" id="3.30.70.3290">
    <property type="match status" value="2"/>
</dbReference>
<comment type="pathway">
    <text evidence="2">Antibiotic biosynthesis.</text>
</comment>
<dbReference type="Gene3D" id="1.10.1200.10">
    <property type="entry name" value="ACP-like"/>
    <property type="match status" value="2"/>
</dbReference>
<dbReference type="PANTHER" id="PTHR43775">
    <property type="entry name" value="FATTY ACID SYNTHASE"/>
    <property type="match status" value="1"/>
</dbReference>
<dbReference type="InterPro" id="IPR018201">
    <property type="entry name" value="Ketoacyl_synth_AS"/>
</dbReference>
<keyword evidence="8" id="KW-0012">Acyltransferase</keyword>